<organism evidence="1 2">
    <name type="scientific">Candidatus Paraburkholderia kirkii UZHbot1</name>
    <dbReference type="NCBI Taxonomy" id="1055526"/>
    <lineage>
        <taxon>Bacteria</taxon>
        <taxon>Pseudomonadati</taxon>
        <taxon>Pseudomonadota</taxon>
        <taxon>Betaproteobacteria</taxon>
        <taxon>Burkholderiales</taxon>
        <taxon>Burkholderiaceae</taxon>
        <taxon>Paraburkholderia</taxon>
    </lineage>
</organism>
<dbReference type="EMBL" id="CAFE01000272">
    <property type="protein sequence ID" value="CCD41017.1"/>
    <property type="molecule type" value="Genomic_DNA"/>
</dbReference>
<protein>
    <submittedName>
        <fullName evidence="1">Uncharacterized protein conserved in bacteria</fullName>
    </submittedName>
</protein>
<reference evidence="1 2" key="2">
    <citation type="submission" date="2011-10" db="EMBL/GenBank/DDBJ databases">
        <title>Draft genome sequence of Candidatus Burkholderia kirkii.</title>
        <authorList>
            <person name="Carlier A.L."/>
            <person name="Eberl L."/>
        </authorList>
    </citation>
    <scope>NUCLEOTIDE SEQUENCE [LARGE SCALE GENOMIC DNA]</scope>
    <source>
        <strain evidence="1 2">UZHbot1</strain>
    </source>
</reference>
<accession>G4MIN8</accession>
<dbReference type="PANTHER" id="PTHR43737:SF1">
    <property type="entry name" value="DUF1501 DOMAIN-CONTAINING PROTEIN"/>
    <property type="match status" value="1"/>
</dbReference>
<dbReference type="HOGENOM" id="CLU_032896_2_0_4"/>
<dbReference type="InterPro" id="IPR010869">
    <property type="entry name" value="DUF1501"/>
</dbReference>
<dbReference type="PANTHER" id="PTHR43737">
    <property type="entry name" value="BLL7424 PROTEIN"/>
    <property type="match status" value="1"/>
</dbReference>
<dbReference type="AlphaFoldDB" id="G4MIN8"/>
<reference evidence="1 2" key="1">
    <citation type="submission" date="2011-09" db="EMBL/GenBank/DDBJ databases">
        <authorList>
            <person name="Carlier A."/>
        </authorList>
    </citation>
    <scope>NUCLEOTIDE SEQUENCE [LARGE SCALE GENOMIC DNA]</scope>
    <source>
        <strain evidence="1 2">UZHbot1</strain>
    </source>
</reference>
<sequence length="301" mass="32453">MAGAFAGFTGSALAMPRPGVSSFSFFQALVIVDLDGGNDGLNTVIPITDPLYRALRPTLALTRDRALTLDERTALHPSLRPLMSAWHANELAIVQGVGYAAPNRSHFRSRQIWDTASDADEYRSDDWLARASASRLHALGDASMPFVASCEAAARLIAMRRVAVMWLTLHGLDTHESQARRHASLLAWFAEGLALLHARLIASGDWSRILVMTRSDFGRSARENAAGGREHGSGAPHFLMGGNVRGGLFGAAPRLDELDEAGGLPVGIDFRSMRPCWAQTRWTPDGASNRCRSCASSACAT</sequence>
<evidence type="ECO:0000313" key="1">
    <source>
        <dbReference type="EMBL" id="CCD41017.1"/>
    </source>
</evidence>
<keyword evidence="2" id="KW-1185">Reference proteome</keyword>
<dbReference type="Pfam" id="PF07394">
    <property type="entry name" value="DUF1501"/>
    <property type="match status" value="1"/>
</dbReference>
<comment type="caution">
    <text evidence="1">The sequence shown here is derived from an EMBL/GenBank/DDBJ whole genome shotgun (WGS) entry which is preliminary data.</text>
</comment>
<proteinExistence type="predicted"/>
<evidence type="ECO:0000313" key="2">
    <source>
        <dbReference type="Proteomes" id="UP000003511"/>
    </source>
</evidence>
<name>G4MIN8_9BURK</name>
<gene>
    <name evidence="1" type="ORF">BKIR_c86_5985</name>
</gene>
<dbReference type="BioCyc" id="CBUR1055526:G10QW-1085-MONOMER"/>
<dbReference type="Proteomes" id="UP000003511">
    <property type="component" value="Unassembled WGS sequence"/>
</dbReference>